<evidence type="ECO:0000313" key="6">
    <source>
        <dbReference type="Proteomes" id="UP000052012"/>
    </source>
</evidence>
<dbReference type="Pfam" id="PF06030">
    <property type="entry name" value="WxLIP_PGBD"/>
    <property type="match status" value="1"/>
</dbReference>
<feature type="domain" description="WxL Interacting Protein peptidoglycan binding" evidence="3">
    <location>
        <begin position="36"/>
        <end position="149"/>
    </location>
</feature>
<dbReference type="Proteomes" id="UP000052012">
    <property type="component" value="Unassembled WGS sequence"/>
</dbReference>
<dbReference type="Pfam" id="PF11797">
    <property type="entry name" value="WxLIP_HBD"/>
    <property type="match status" value="1"/>
</dbReference>
<dbReference type="InterPro" id="IPR010317">
    <property type="entry name" value="WxLIP_PGBD"/>
</dbReference>
<dbReference type="InterPro" id="IPR021759">
    <property type="entry name" value="WxLIP_HBD"/>
</dbReference>
<gene>
    <name evidence="5" type="ORF">FD06_GL001387</name>
</gene>
<evidence type="ECO:0000313" key="5">
    <source>
        <dbReference type="EMBL" id="KRM68173.1"/>
    </source>
</evidence>
<evidence type="ECO:0000259" key="4">
    <source>
        <dbReference type="Pfam" id="PF11797"/>
    </source>
</evidence>
<dbReference type="PATRIC" id="fig|1423781.4.peg.1435"/>
<evidence type="ECO:0000256" key="2">
    <source>
        <dbReference type="SAM" id="SignalP"/>
    </source>
</evidence>
<feature type="transmembrane region" description="Helical" evidence="1">
    <location>
        <begin position="311"/>
        <end position="336"/>
    </location>
</feature>
<keyword evidence="6" id="KW-1185">Reference proteome</keyword>
<reference evidence="5 6" key="1">
    <citation type="journal article" date="2015" name="Genome Announc.">
        <title>Expanding the biotechnology potential of lactobacilli through comparative genomics of 213 strains and associated genera.</title>
        <authorList>
            <person name="Sun Z."/>
            <person name="Harris H.M."/>
            <person name="McCann A."/>
            <person name="Guo C."/>
            <person name="Argimon S."/>
            <person name="Zhang W."/>
            <person name="Yang X."/>
            <person name="Jeffery I.B."/>
            <person name="Cooney J.C."/>
            <person name="Kagawa T.F."/>
            <person name="Liu W."/>
            <person name="Song Y."/>
            <person name="Salvetti E."/>
            <person name="Wrobel A."/>
            <person name="Rasinkangas P."/>
            <person name="Parkhill J."/>
            <person name="Rea M.C."/>
            <person name="O'Sullivan O."/>
            <person name="Ritari J."/>
            <person name="Douillard F.P."/>
            <person name="Paul Ross R."/>
            <person name="Yang R."/>
            <person name="Briner A.E."/>
            <person name="Felis G.E."/>
            <person name="de Vos W.M."/>
            <person name="Barrangou R."/>
            <person name="Klaenhammer T.R."/>
            <person name="Caufield P.W."/>
            <person name="Cui Y."/>
            <person name="Zhang H."/>
            <person name="O'Toole P.W."/>
        </authorList>
    </citation>
    <scope>NUCLEOTIDE SEQUENCE [LARGE SCALE GENOMIC DNA]</scope>
    <source>
        <strain evidence="5 6">DSM 23829</strain>
    </source>
</reference>
<keyword evidence="1" id="KW-0472">Membrane</keyword>
<name>A0A0R2AMJ2_9LACO</name>
<proteinExistence type="predicted"/>
<dbReference type="STRING" id="1423781.FD06_GL001387"/>
<feature type="signal peptide" evidence="2">
    <location>
        <begin position="1"/>
        <end position="26"/>
    </location>
</feature>
<sequence length="347" mass="40015">MRNIKYLFIILFSCLSLFFINFKANASSEVPFNINVIHDNEIDKNINYVDILMKPNTNHQINFEIHNYSNVKRHFIIEANNATTSDGPSIDYLSSKNSIIGHPQFLDMLKGKNRKMYISLLPKSQQKIHFDIKTPKEEFNGIVMGGVSMYEDAKKDAQIMSKDNNSDGQTFSIKNKFVYSIAAIIRNNHKKIIPNLQFNKVVQSVENYSPVVKTSFENNKPNYIRRLSTSSVIRDDNNKIVKKHNTTLGQVAPNSRFNIIIPFKNTLPTGSYTLYGTAKDGDGHSWKWQKSFNITSENFDYVNKNVVKEPFHYNITIILLIILIIIFILIIIYLIVRRKKGSHLNDK</sequence>
<comment type="caution">
    <text evidence="5">The sequence shown here is derived from an EMBL/GenBank/DDBJ whole genome shotgun (WGS) entry which is preliminary data.</text>
</comment>
<protein>
    <submittedName>
        <fullName evidence="5">Uncharacterized protein</fullName>
    </submittedName>
</protein>
<keyword evidence="1" id="KW-0812">Transmembrane</keyword>
<dbReference type="OrthoDB" id="2365961at2"/>
<dbReference type="AlphaFoldDB" id="A0A0R2AMJ2"/>
<keyword evidence="1" id="KW-1133">Transmembrane helix</keyword>
<keyword evidence="2" id="KW-0732">Signal</keyword>
<feature type="chain" id="PRO_5006414941" evidence="2">
    <location>
        <begin position="27"/>
        <end position="347"/>
    </location>
</feature>
<accession>A0A0R2AMJ2</accession>
<dbReference type="RefSeq" id="WP_056966272.1">
    <property type="nucleotide sequence ID" value="NZ_AYYQ01000030.1"/>
</dbReference>
<evidence type="ECO:0000259" key="3">
    <source>
        <dbReference type="Pfam" id="PF06030"/>
    </source>
</evidence>
<evidence type="ECO:0000256" key="1">
    <source>
        <dbReference type="SAM" id="Phobius"/>
    </source>
</evidence>
<dbReference type="EMBL" id="AYYQ01000030">
    <property type="protein sequence ID" value="KRM68173.1"/>
    <property type="molecule type" value="Genomic_DNA"/>
</dbReference>
<feature type="domain" description="WxL Interacting Protein host binding" evidence="4">
    <location>
        <begin position="169"/>
        <end position="304"/>
    </location>
</feature>
<organism evidence="5 6">
    <name type="scientific">Apilactobacillus ozensis DSM 23829 = JCM 17196</name>
    <dbReference type="NCBI Taxonomy" id="1423781"/>
    <lineage>
        <taxon>Bacteria</taxon>
        <taxon>Bacillati</taxon>
        <taxon>Bacillota</taxon>
        <taxon>Bacilli</taxon>
        <taxon>Lactobacillales</taxon>
        <taxon>Lactobacillaceae</taxon>
        <taxon>Apilactobacillus</taxon>
    </lineage>
</organism>